<accession>A0A1J1LSP2</accession>
<gene>
    <name evidence="1" type="ORF">PL9214670250</name>
</gene>
<name>A0A1J1LSP2_9CYAN</name>
<protein>
    <submittedName>
        <fullName evidence="1">Uncharacterized protein</fullName>
    </submittedName>
</protein>
<proteinExistence type="predicted"/>
<reference evidence="2" key="1">
    <citation type="submission" date="2015-10" db="EMBL/GenBank/DDBJ databases">
        <authorList>
            <person name="Regsiter A."/>
            <person name="william w."/>
        </authorList>
    </citation>
    <scope>NUCLEOTIDE SEQUENCE [LARGE SCALE GENOMIC DNA]</scope>
</reference>
<dbReference type="EMBL" id="CZDF01000174">
    <property type="protein sequence ID" value="CUR35624.1"/>
    <property type="molecule type" value="Genomic_DNA"/>
</dbReference>
<organism evidence="1 2">
    <name type="scientific">Planktothrix tepida PCC 9214</name>
    <dbReference type="NCBI Taxonomy" id="671072"/>
    <lineage>
        <taxon>Bacteria</taxon>
        <taxon>Bacillati</taxon>
        <taxon>Cyanobacteriota</taxon>
        <taxon>Cyanophyceae</taxon>
        <taxon>Oscillatoriophycideae</taxon>
        <taxon>Oscillatoriales</taxon>
        <taxon>Microcoleaceae</taxon>
        <taxon>Planktothrix</taxon>
    </lineage>
</organism>
<keyword evidence="2" id="KW-1185">Reference proteome</keyword>
<dbReference type="Proteomes" id="UP000184315">
    <property type="component" value="Unassembled WGS sequence"/>
</dbReference>
<evidence type="ECO:0000313" key="2">
    <source>
        <dbReference type="Proteomes" id="UP000184315"/>
    </source>
</evidence>
<dbReference type="AlphaFoldDB" id="A0A1J1LSP2"/>
<sequence length="60" mass="7099">MGNWLEKFLDFDLNPFSRYSQLQCFDNQSDTVGIAESLWNRLPYFIIRKAAPLTPRLTFL</sequence>
<evidence type="ECO:0000313" key="1">
    <source>
        <dbReference type="EMBL" id="CUR35624.1"/>
    </source>
</evidence>